<feature type="transmembrane region" description="Helical" evidence="2">
    <location>
        <begin position="152"/>
        <end position="177"/>
    </location>
</feature>
<dbReference type="SMART" id="SM00271">
    <property type="entry name" value="DnaJ"/>
    <property type="match status" value="1"/>
</dbReference>
<dbReference type="SUPFAM" id="SSF46565">
    <property type="entry name" value="Chaperone J-domain"/>
    <property type="match status" value="1"/>
</dbReference>
<keyword evidence="2" id="KW-0812">Transmembrane</keyword>
<dbReference type="Gene3D" id="1.10.287.110">
    <property type="entry name" value="DnaJ domain"/>
    <property type="match status" value="1"/>
</dbReference>
<evidence type="ECO:0000259" key="3">
    <source>
        <dbReference type="PROSITE" id="PS50076"/>
    </source>
</evidence>
<dbReference type="AlphaFoldDB" id="A0AAW1Q7L0"/>
<keyword evidence="2" id="KW-0472">Membrane</keyword>
<reference evidence="4 5" key="1">
    <citation type="journal article" date="2024" name="Nat. Commun.">
        <title>Phylogenomics reveals the evolutionary origins of lichenization in chlorophyte algae.</title>
        <authorList>
            <person name="Puginier C."/>
            <person name="Libourel C."/>
            <person name="Otte J."/>
            <person name="Skaloud P."/>
            <person name="Haon M."/>
            <person name="Grisel S."/>
            <person name="Petersen M."/>
            <person name="Berrin J.G."/>
            <person name="Delaux P.M."/>
            <person name="Dal Grande F."/>
            <person name="Keller J."/>
        </authorList>
    </citation>
    <scope>NUCLEOTIDE SEQUENCE [LARGE SCALE GENOMIC DNA]</scope>
    <source>
        <strain evidence="4 5">SAG 2043</strain>
    </source>
</reference>
<feature type="compositionally biased region" description="Polar residues" evidence="1">
    <location>
        <begin position="215"/>
        <end position="228"/>
    </location>
</feature>
<dbReference type="GO" id="GO:0030544">
    <property type="term" value="F:Hsp70 protein binding"/>
    <property type="evidence" value="ECO:0007669"/>
    <property type="project" value="TreeGrafter"/>
</dbReference>
<protein>
    <recommendedName>
        <fullName evidence="3">J domain-containing protein</fullName>
    </recommendedName>
</protein>
<organism evidence="4 5">
    <name type="scientific">[Myrmecia] bisecta</name>
    <dbReference type="NCBI Taxonomy" id="41462"/>
    <lineage>
        <taxon>Eukaryota</taxon>
        <taxon>Viridiplantae</taxon>
        <taxon>Chlorophyta</taxon>
        <taxon>core chlorophytes</taxon>
        <taxon>Trebouxiophyceae</taxon>
        <taxon>Trebouxiales</taxon>
        <taxon>Trebouxiaceae</taxon>
        <taxon>Myrmecia</taxon>
    </lineage>
</organism>
<dbReference type="GO" id="GO:0071218">
    <property type="term" value="P:cellular response to misfolded protein"/>
    <property type="evidence" value="ECO:0007669"/>
    <property type="project" value="TreeGrafter"/>
</dbReference>
<evidence type="ECO:0000313" key="5">
    <source>
        <dbReference type="Proteomes" id="UP001489004"/>
    </source>
</evidence>
<dbReference type="PANTHER" id="PTHR43908:SF3">
    <property type="entry name" value="AT29763P-RELATED"/>
    <property type="match status" value="1"/>
</dbReference>
<proteinExistence type="predicted"/>
<dbReference type="InterPro" id="IPR051100">
    <property type="entry name" value="DnaJ_subfamily_B/C"/>
</dbReference>
<sequence length="281" mass="29998">MSKEPLNLDPASASETDFRRSPGSMRGRNADFGPDATAEVERVLRVQKNYYAVLKVRKDTPPAEIRGNYLRLSRLIHPDKCSHADAAAASAVANQAHDTLRSTIKKGLYDNYVNDVDTDAPEGMSYAEWEASHAANIQLPAWMERLLKYPGAGICLLLILFPLTILLLLLAIVMSIICLPVRCLVTCCCGRPPAADVPAEGATDQPPVVIIDMPDTTTVPGSGTSVDGSTEGERLNASHRTSSQFVPVSGGGAAQRSTAQHDVEAVAPVAASDKPILLPNS</sequence>
<keyword evidence="5" id="KW-1185">Reference proteome</keyword>
<accession>A0AAW1Q7L0</accession>
<dbReference type="InterPro" id="IPR001623">
    <property type="entry name" value="DnaJ_domain"/>
</dbReference>
<keyword evidence="2" id="KW-1133">Transmembrane helix</keyword>
<evidence type="ECO:0000313" key="4">
    <source>
        <dbReference type="EMBL" id="KAK9818250.1"/>
    </source>
</evidence>
<evidence type="ECO:0000256" key="1">
    <source>
        <dbReference type="SAM" id="MobiDB-lite"/>
    </source>
</evidence>
<dbReference type="EMBL" id="JALJOR010000004">
    <property type="protein sequence ID" value="KAK9818250.1"/>
    <property type="molecule type" value="Genomic_DNA"/>
</dbReference>
<gene>
    <name evidence="4" type="ORF">WJX72_009574</name>
</gene>
<dbReference type="InterPro" id="IPR036869">
    <property type="entry name" value="J_dom_sf"/>
</dbReference>
<feature type="region of interest" description="Disordered" evidence="1">
    <location>
        <begin position="1"/>
        <end position="33"/>
    </location>
</feature>
<evidence type="ECO:0000256" key="2">
    <source>
        <dbReference type="SAM" id="Phobius"/>
    </source>
</evidence>
<comment type="caution">
    <text evidence="4">The sequence shown here is derived from an EMBL/GenBank/DDBJ whole genome shotgun (WGS) entry which is preliminary data.</text>
</comment>
<feature type="domain" description="J" evidence="3">
    <location>
        <begin position="49"/>
        <end position="113"/>
    </location>
</feature>
<name>A0AAW1Q7L0_9CHLO</name>
<dbReference type="GO" id="GO:0005789">
    <property type="term" value="C:endoplasmic reticulum membrane"/>
    <property type="evidence" value="ECO:0007669"/>
    <property type="project" value="TreeGrafter"/>
</dbReference>
<dbReference type="Pfam" id="PF00226">
    <property type="entry name" value="DnaJ"/>
    <property type="match status" value="1"/>
</dbReference>
<dbReference type="Proteomes" id="UP001489004">
    <property type="component" value="Unassembled WGS sequence"/>
</dbReference>
<dbReference type="CDD" id="cd06257">
    <property type="entry name" value="DnaJ"/>
    <property type="match status" value="1"/>
</dbReference>
<dbReference type="PANTHER" id="PTHR43908">
    <property type="entry name" value="AT29763P-RELATED"/>
    <property type="match status" value="1"/>
</dbReference>
<feature type="region of interest" description="Disordered" evidence="1">
    <location>
        <begin position="214"/>
        <end position="261"/>
    </location>
</feature>
<dbReference type="PROSITE" id="PS50076">
    <property type="entry name" value="DNAJ_2"/>
    <property type="match status" value="1"/>
</dbReference>